<evidence type="ECO:0000256" key="5">
    <source>
        <dbReference type="ARBA" id="ARBA00022737"/>
    </source>
</evidence>
<dbReference type="Pfam" id="PF00230">
    <property type="entry name" value="MIP"/>
    <property type="match status" value="1"/>
</dbReference>
<dbReference type="FunFam" id="1.20.1080.10:FF:000027">
    <property type="entry name" value="MIP aquaporin"/>
    <property type="match status" value="1"/>
</dbReference>
<comment type="subcellular location">
    <subcellularLocation>
        <location evidence="1">Membrane</location>
        <topology evidence="1">Multi-pass membrane protein</topology>
    </subcellularLocation>
</comment>
<dbReference type="AlphaFoldDB" id="A0A3D8QIP9"/>
<evidence type="ECO:0000256" key="7">
    <source>
        <dbReference type="ARBA" id="ARBA00023136"/>
    </source>
</evidence>
<evidence type="ECO:0000256" key="4">
    <source>
        <dbReference type="ARBA" id="ARBA00022692"/>
    </source>
</evidence>
<evidence type="ECO:0000256" key="6">
    <source>
        <dbReference type="ARBA" id="ARBA00022989"/>
    </source>
</evidence>
<feature type="transmembrane region" description="Helical" evidence="12">
    <location>
        <begin position="360"/>
        <end position="380"/>
    </location>
</feature>
<comment type="caution">
    <text evidence="13">The sequence shown here is derived from an EMBL/GenBank/DDBJ whole genome shotgun (WGS) entry which is preliminary data.</text>
</comment>
<reference evidence="13 14" key="1">
    <citation type="journal article" date="2018" name="IMA Fungus">
        <title>IMA Genome-F 9: Draft genome sequence of Annulohypoxylon stygium, Aspergillus mulundensis, Berkeleyomyces basicola (syn. Thielaviopsis basicola), Ceratocystis smalleyi, two Cercospora beticola strains, Coleophoma cylindrospora, Fusarium fracticaudum, Phialophora cf. hyalina, and Morchella septimelata.</title>
        <authorList>
            <person name="Wingfield B.D."/>
            <person name="Bills G.F."/>
            <person name="Dong Y."/>
            <person name="Huang W."/>
            <person name="Nel W.J."/>
            <person name="Swalarsk-Parry B.S."/>
            <person name="Vaghefi N."/>
            <person name="Wilken P.M."/>
            <person name="An Z."/>
            <person name="de Beer Z.W."/>
            <person name="De Vos L."/>
            <person name="Chen L."/>
            <person name="Duong T.A."/>
            <person name="Gao Y."/>
            <person name="Hammerbacher A."/>
            <person name="Kikkert J.R."/>
            <person name="Li Y."/>
            <person name="Li H."/>
            <person name="Li K."/>
            <person name="Li Q."/>
            <person name="Liu X."/>
            <person name="Ma X."/>
            <person name="Naidoo K."/>
            <person name="Pethybridge S.J."/>
            <person name="Sun J."/>
            <person name="Steenkamp E.T."/>
            <person name="van der Nest M.A."/>
            <person name="van Wyk S."/>
            <person name="Wingfield M.J."/>
            <person name="Xiong C."/>
            <person name="Yue Q."/>
            <person name="Zhang X."/>
        </authorList>
    </citation>
    <scope>NUCLEOTIDE SEQUENCE [LARGE SCALE GENOMIC DNA]</scope>
    <source>
        <strain evidence="13 14">BP5796</strain>
    </source>
</reference>
<organism evidence="13 14">
    <name type="scientific">Coleophoma crateriformis</name>
    <dbReference type="NCBI Taxonomy" id="565419"/>
    <lineage>
        <taxon>Eukaryota</taxon>
        <taxon>Fungi</taxon>
        <taxon>Dikarya</taxon>
        <taxon>Ascomycota</taxon>
        <taxon>Pezizomycotina</taxon>
        <taxon>Leotiomycetes</taxon>
        <taxon>Helotiales</taxon>
        <taxon>Dermateaceae</taxon>
        <taxon>Coleophoma</taxon>
    </lineage>
</organism>
<evidence type="ECO:0000256" key="11">
    <source>
        <dbReference type="SAM" id="MobiDB-lite"/>
    </source>
</evidence>
<dbReference type="GO" id="GO:0015250">
    <property type="term" value="F:water channel activity"/>
    <property type="evidence" value="ECO:0007669"/>
    <property type="project" value="TreeGrafter"/>
</dbReference>
<accession>A0A3D8QIP9</accession>
<name>A0A3D8QIP9_9HELO</name>
<dbReference type="EMBL" id="PDLN01000018">
    <property type="protein sequence ID" value="RDW61627.1"/>
    <property type="molecule type" value="Genomic_DNA"/>
</dbReference>
<dbReference type="OrthoDB" id="3222at2759"/>
<keyword evidence="7 12" id="KW-0472">Membrane</keyword>
<evidence type="ECO:0000256" key="10">
    <source>
        <dbReference type="RuleBase" id="RU000477"/>
    </source>
</evidence>
<dbReference type="PANTHER" id="PTHR43829:SF9">
    <property type="entry name" value="AQUAPORIN-9"/>
    <property type="match status" value="1"/>
</dbReference>
<feature type="transmembrane region" description="Helical" evidence="12">
    <location>
        <begin position="215"/>
        <end position="235"/>
    </location>
</feature>
<evidence type="ECO:0000256" key="1">
    <source>
        <dbReference type="ARBA" id="ARBA00004141"/>
    </source>
</evidence>
<evidence type="ECO:0000256" key="2">
    <source>
        <dbReference type="ARBA" id="ARBA00006175"/>
    </source>
</evidence>
<dbReference type="NCBIfam" id="TIGR00861">
    <property type="entry name" value="MIP"/>
    <property type="match status" value="1"/>
</dbReference>
<dbReference type="InterPro" id="IPR050363">
    <property type="entry name" value="MIP/Aquaporin"/>
</dbReference>
<proteinExistence type="inferred from homology"/>
<dbReference type="GO" id="GO:0005886">
    <property type="term" value="C:plasma membrane"/>
    <property type="evidence" value="ECO:0007669"/>
    <property type="project" value="TreeGrafter"/>
</dbReference>
<keyword evidence="4 10" id="KW-0812">Transmembrane</keyword>
<evidence type="ECO:0000313" key="13">
    <source>
        <dbReference type="EMBL" id="RDW61627.1"/>
    </source>
</evidence>
<sequence>MPTSSTTEYSPETSPMFKDFALTSGGHGPGLIDFNDKIQNSDTEFLQHLNRVAKDVGAAPATRTTTGAYAEHIEHRDLGRPPTQSTNFTSSSQSLEHTSTLSSIRKNIGLSAEAPILDGHEVHSHLAWSSVRVIMREPFAEFFGTFVMILFGDGSVAQVLLSGNSFGIYQSINWAWGLGVMLGIYVAGDSGAFLNPAVMFGFCVFRKFPWRRFPIYFVAQVLGAFCASGVVYANYITAIDKMEGHGIRTVPPSPTATAGIFCTYPQAFLTKASQFFSEFIASSILMFVIFALKDDSNPGAMGKSGAGELFPLALLFLIFGLGSCFGWETGYAINLARDFGPRLMSYAVGYGHEVWSAGGYYFWIPMVAPFCGCLFGGFLYDFFIYTGPESPINSPWLGFKYLLNGGYWKKKKEGLEIGKV</sequence>
<keyword evidence="6 12" id="KW-1133">Transmembrane helix</keyword>
<dbReference type="GO" id="GO:0015254">
    <property type="term" value="F:glycerol channel activity"/>
    <property type="evidence" value="ECO:0007669"/>
    <property type="project" value="TreeGrafter"/>
</dbReference>
<keyword evidence="14" id="KW-1185">Reference proteome</keyword>
<dbReference type="SUPFAM" id="SSF81338">
    <property type="entry name" value="Aquaporin-like"/>
    <property type="match status" value="1"/>
</dbReference>
<evidence type="ECO:0000256" key="9">
    <source>
        <dbReference type="ARBA" id="ARBA00049405"/>
    </source>
</evidence>
<dbReference type="Proteomes" id="UP000256328">
    <property type="component" value="Unassembled WGS sequence"/>
</dbReference>
<keyword evidence="5" id="KW-0677">Repeat</keyword>
<keyword evidence="3 10" id="KW-0813">Transport</keyword>
<feature type="transmembrane region" description="Helical" evidence="12">
    <location>
        <begin position="142"/>
        <end position="161"/>
    </location>
</feature>
<evidence type="ECO:0000313" key="14">
    <source>
        <dbReference type="Proteomes" id="UP000256328"/>
    </source>
</evidence>
<protein>
    <submittedName>
        <fullName evidence="13">Aquaporin-like protein</fullName>
    </submittedName>
</protein>
<feature type="transmembrane region" description="Helical" evidence="12">
    <location>
        <begin position="275"/>
        <end position="292"/>
    </location>
</feature>
<dbReference type="PANTHER" id="PTHR43829">
    <property type="entry name" value="AQUAPORIN OR AQUAGLYCEROPORIN RELATED"/>
    <property type="match status" value="1"/>
</dbReference>
<evidence type="ECO:0000256" key="12">
    <source>
        <dbReference type="SAM" id="Phobius"/>
    </source>
</evidence>
<dbReference type="InterPro" id="IPR000425">
    <property type="entry name" value="MIP"/>
</dbReference>
<evidence type="ECO:0000256" key="8">
    <source>
        <dbReference type="ARBA" id="ARBA00034651"/>
    </source>
</evidence>
<dbReference type="PRINTS" id="PR00783">
    <property type="entry name" value="MINTRINSICP"/>
</dbReference>
<dbReference type="PRINTS" id="PR02019">
    <property type="entry name" value="AQUAPORIN7"/>
</dbReference>
<gene>
    <name evidence="13" type="ORF">BP5796_11519</name>
</gene>
<dbReference type="CDD" id="cd00333">
    <property type="entry name" value="MIP"/>
    <property type="match status" value="1"/>
</dbReference>
<feature type="transmembrane region" description="Helical" evidence="12">
    <location>
        <begin position="312"/>
        <end position="333"/>
    </location>
</feature>
<comment type="catalytic activity">
    <reaction evidence="9">
        <text>glycerol(in) = glycerol(out)</text>
        <dbReference type="Rhea" id="RHEA:29675"/>
        <dbReference type="ChEBI" id="CHEBI:17754"/>
    </reaction>
</comment>
<dbReference type="InterPro" id="IPR023271">
    <property type="entry name" value="Aquaporin-like"/>
</dbReference>
<comment type="catalytic activity">
    <reaction evidence="8">
        <text>H2O(in) = H2O(out)</text>
        <dbReference type="Rhea" id="RHEA:29667"/>
        <dbReference type="ChEBI" id="CHEBI:15377"/>
    </reaction>
</comment>
<dbReference type="Gene3D" id="1.20.1080.10">
    <property type="entry name" value="Glycerol uptake facilitator protein"/>
    <property type="match status" value="1"/>
</dbReference>
<feature type="compositionally biased region" description="Low complexity" evidence="11">
    <location>
        <begin position="83"/>
        <end position="94"/>
    </location>
</feature>
<evidence type="ECO:0000256" key="3">
    <source>
        <dbReference type="ARBA" id="ARBA00022448"/>
    </source>
</evidence>
<feature type="transmembrane region" description="Helical" evidence="12">
    <location>
        <begin position="173"/>
        <end position="194"/>
    </location>
</feature>
<feature type="region of interest" description="Disordered" evidence="11">
    <location>
        <begin position="76"/>
        <end position="98"/>
    </location>
</feature>
<comment type="similarity">
    <text evidence="2 10">Belongs to the MIP/aquaporin (TC 1.A.8) family.</text>
</comment>